<proteinExistence type="predicted"/>
<dbReference type="Proteomes" id="UP000185568">
    <property type="component" value="Unassembled WGS sequence"/>
</dbReference>
<evidence type="ECO:0000313" key="3">
    <source>
        <dbReference type="Proteomes" id="UP000185568"/>
    </source>
</evidence>
<dbReference type="EMBL" id="MSDU01000003">
    <property type="protein sequence ID" value="OLN24087.1"/>
    <property type="molecule type" value="Genomic_DNA"/>
</dbReference>
<evidence type="ECO:0000313" key="2">
    <source>
        <dbReference type="EMBL" id="OLN24087.1"/>
    </source>
</evidence>
<comment type="caution">
    <text evidence="2">The sequence shown here is derived from an EMBL/GenBank/DDBJ whole genome shotgun (WGS) entry which is preliminary data.</text>
</comment>
<organism evidence="2 3">
    <name type="scientific">Domibacillus antri</name>
    <dbReference type="NCBI Taxonomy" id="1714264"/>
    <lineage>
        <taxon>Bacteria</taxon>
        <taxon>Bacillati</taxon>
        <taxon>Bacillota</taxon>
        <taxon>Bacilli</taxon>
        <taxon>Bacillales</taxon>
        <taxon>Bacillaceae</taxon>
        <taxon>Domibacillus</taxon>
    </lineage>
</organism>
<reference evidence="2 3" key="1">
    <citation type="submission" date="2016-12" db="EMBL/GenBank/DDBJ databases">
        <title>Domibacillus antri genome sequencing.</title>
        <authorList>
            <person name="Verma A."/>
            <person name="Krishnamurthi S."/>
        </authorList>
    </citation>
    <scope>NUCLEOTIDE SEQUENCE [LARGE SCALE GENOMIC DNA]</scope>
    <source>
        <strain evidence="2 3">XD80</strain>
    </source>
</reference>
<dbReference type="InterPro" id="IPR036873">
    <property type="entry name" value="Rhodanese-like_dom_sf"/>
</dbReference>
<dbReference type="STRING" id="1714264.BTO30_01340"/>
<dbReference type="InterPro" id="IPR001763">
    <property type="entry name" value="Rhodanese-like_dom"/>
</dbReference>
<sequence>MKQIMSNEVEELVSQKKDLSIIDVRETEAAAAGKIPGAVNIPLGLLEFRLQDLDKSKEHIMVCRSGGRSSMAAKLLENHGYQVVNMAGGMMEWQGPTE</sequence>
<dbReference type="RefSeq" id="WP_075396905.1">
    <property type="nucleotide sequence ID" value="NZ_MSDU01000003.1"/>
</dbReference>
<name>A0A1Q8Q9S5_9BACI</name>
<dbReference type="CDD" id="cd00158">
    <property type="entry name" value="RHOD"/>
    <property type="match status" value="1"/>
</dbReference>
<evidence type="ECO:0000259" key="1">
    <source>
        <dbReference type="PROSITE" id="PS50206"/>
    </source>
</evidence>
<dbReference type="InterPro" id="IPR050229">
    <property type="entry name" value="GlpE_sulfurtransferase"/>
</dbReference>
<dbReference type="PANTHER" id="PTHR43031:SF17">
    <property type="entry name" value="SULFURTRANSFERASE YTWF-RELATED"/>
    <property type="match status" value="1"/>
</dbReference>
<keyword evidence="3" id="KW-1185">Reference proteome</keyword>
<dbReference type="OrthoDB" id="9800872at2"/>
<dbReference type="SMART" id="SM00450">
    <property type="entry name" value="RHOD"/>
    <property type="match status" value="1"/>
</dbReference>
<accession>A0A1Q8Q9S5</accession>
<feature type="domain" description="Rhodanese" evidence="1">
    <location>
        <begin position="15"/>
        <end position="98"/>
    </location>
</feature>
<dbReference type="AlphaFoldDB" id="A0A1Q8Q9S5"/>
<gene>
    <name evidence="2" type="ORF">BTO30_01340</name>
</gene>
<dbReference type="Gene3D" id="3.40.250.10">
    <property type="entry name" value="Rhodanese-like domain"/>
    <property type="match status" value="1"/>
</dbReference>
<protein>
    <submittedName>
        <fullName evidence="2">Rhodanese</fullName>
    </submittedName>
</protein>
<dbReference type="Pfam" id="PF00581">
    <property type="entry name" value="Rhodanese"/>
    <property type="match status" value="1"/>
</dbReference>
<dbReference type="SUPFAM" id="SSF52821">
    <property type="entry name" value="Rhodanese/Cell cycle control phosphatase"/>
    <property type="match status" value="1"/>
</dbReference>
<dbReference type="PROSITE" id="PS50206">
    <property type="entry name" value="RHODANESE_3"/>
    <property type="match status" value="1"/>
</dbReference>
<dbReference type="PANTHER" id="PTHR43031">
    <property type="entry name" value="FAD-DEPENDENT OXIDOREDUCTASE"/>
    <property type="match status" value="1"/>
</dbReference>